<comment type="caution">
    <text evidence="1">The sequence shown here is derived from an EMBL/GenBank/DDBJ whole genome shotgun (WGS) entry which is preliminary data.</text>
</comment>
<dbReference type="Proteomes" id="UP000031967">
    <property type="component" value="Unassembled WGS sequence"/>
</dbReference>
<evidence type="ECO:0000313" key="2">
    <source>
        <dbReference type="Proteomes" id="UP000031967"/>
    </source>
</evidence>
<accession>A0ABR5ABE4</accession>
<keyword evidence="2" id="KW-1185">Reference proteome</keyword>
<dbReference type="RefSeq" id="WP_041051357.1">
    <property type="nucleotide sequence ID" value="NZ_JXAK01000064.1"/>
</dbReference>
<evidence type="ECO:0000313" key="1">
    <source>
        <dbReference type="EMBL" id="KIL38356.1"/>
    </source>
</evidence>
<organism evidence="1 2">
    <name type="scientific">Gordoniibacillus kamchatkensis</name>
    <dbReference type="NCBI Taxonomy" id="1590651"/>
    <lineage>
        <taxon>Bacteria</taxon>
        <taxon>Bacillati</taxon>
        <taxon>Bacillota</taxon>
        <taxon>Bacilli</taxon>
        <taxon>Bacillales</taxon>
        <taxon>Paenibacillaceae</taxon>
        <taxon>Gordoniibacillus</taxon>
    </lineage>
</organism>
<sequence>MPSGIPARCSFSSSFAACSPGKRRPKLRRSALHSEAAAWCSSRAGLPGCCSAAAPAAAASAAASVATSASRRRSRALRSSLSTNKA</sequence>
<gene>
    <name evidence="1" type="ORF">SD70_26905</name>
</gene>
<dbReference type="EMBL" id="JXAK01000064">
    <property type="protein sequence ID" value="KIL38356.1"/>
    <property type="molecule type" value="Genomic_DNA"/>
</dbReference>
<protein>
    <submittedName>
        <fullName evidence="1">Uncharacterized protein</fullName>
    </submittedName>
</protein>
<proteinExistence type="predicted"/>
<reference evidence="1 2" key="1">
    <citation type="submission" date="2014-12" db="EMBL/GenBank/DDBJ databases">
        <title>Draft genome sequence of Paenibacillus kamchatkensis strain B-2647.</title>
        <authorList>
            <person name="Karlyshev A.V."/>
            <person name="Kudryashova E.B."/>
        </authorList>
    </citation>
    <scope>NUCLEOTIDE SEQUENCE [LARGE SCALE GENOMIC DNA]</scope>
    <source>
        <strain evidence="1 2">VKM B-2647</strain>
    </source>
</reference>
<name>A0ABR5ABE4_9BACL</name>